<evidence type="ECO:0000256" key="1">
    <source>
        <dbReference type="SAM" id="Phobius"/>
    </source>
</evidence>
<evidence type="ECO:0000313" key="2">
    <source>
        <dbReference type="EMBL" id="VVE77001.1"/>
    </source>
</evidence>
<keyword evidence="1" id="KW-1133">Transmembrane helix</keyword>
<accession>A0A5E5AT45</accession>
<sequence>MASDDKRRNKVRRRRILWFIALWCFGVGATAALTLPLHLLAVWAR</sequence>
<name>A0A5E5AT45_9BURK</name>
<evidence type="ECO:0008006" key="4">
    <source>
        <dbReference type="Google" id="ProtNLM"/>
    </source>
</evidence>
<proteinExistence type="predicted"/>
<keyword evidence="1" id="KW-0812">Transmembrane</keyword>
<dbReference type="Proteomes" id="UP000335538">
    <property type="component" value="Unassembled WGS sequence"/>
</dbReference>
<dbReference type="AlphaFoldDB" id="A0A5E5AT45"/>
<keyword evidence="1" id="KW-0472">Membrane</keyword>
<dbReference type="EMBL" id="CABPSR010000001">
    <property type="protein sequence ID" value="VVE77001.1"/>
    <property type="molecule type" value="Genomic_DNA"/>
</dbReference>
<evidence type="ECO:0000313" key="3">
    <source>
        <dbReference type="Proteomes" id="UP000335538"/>
    </source>
</evidence>
<feature type="transmembrane region" description="Helical" evidence="1">
    <location>
        <begin position="16"/>
        <end position="44"/>
    </location>
</feature>
<gene>
    <name evidence="2" type="ORF">PSP31121_00981</name>
</gene>
<organism evidence="2 3">
    <name type="scientific">Pandoraea sputorum</name>
    <dbReference type="NCBI Taxonomy" id="93222"/>
    <lineage>
        <taxon>Bacteria</taxon>
        <taxon>Pseudomonadati</taxon>
        <taxon>Pseudomonadota</taxon>
        <taxon>Betaproteobacteria</taxon>
        <taxon>Burkholderiales</taxon>
        <taxon>Burkholderiaceae</taxon>
        <taxon>Pandoraea</taxon>
    </lineage>
</organism>
<reference evidence="2 3" key="1">
    <citation type="submission" date="2019-08" db="EMBL/GenBank/DDBJ databases">
        <authorList>
            <person name="Peeters C."/>
        </authorList>
    </citation>
    <scope>NUCLEOTIDE SEQUENCE [LARGE SCALE GENOMIC DNA]</scope>
    <source>
        <strain evidence="2 3">LMG 31121</strain>
    </source>
</reference>
<protein>
    <recommendedName>
        <fullName evidence="4">DUF2474 domain-containing protein</fullName>
    </recommendedName>
</protein>